<keyword evidence="3" id="KW-1185">Reference proteome</keyword>
<sequence length="116" mass="13366">MSETPPPLPPEPPGPDAWRTIQESPDFVDLRRRLRRFVFPMAALFLAWYLLYVLVADFAHDFMSIKVIGNINIGLVFGLLQFVSTFLITTLYVRFANRRLDPLADRIREEAEGGDR</sequence>
<evidence type="ECO:0000256" key="1">
    <source>
        <dbReference type="SAM" id="Phobius"/>
    </source>
</evidence>
<protein>
    <submittedName>
        <fullName evidence="2">Membrane protein</fullName>
    </submittedName>
</protein>
<dbReference type="KEGG" id="acad:UA74_00420"/>
<dbReference type="EMBL" id="CP016076">
    <property type="protein sequence ID" value="APU12183.1"/>
    <property type="molecule type" value="Genomic_DNA"/>
</dbReference>
<dbReference type="PANTHER" id="PTHR38441:SF1">
    <property type="entry name" value="MEMBRANE PROTEIN"/>
    <property type="match status" value="1"/>
</dbReference>
<evidence type="ECO:0000313" key="2">
    <source>
        <dbReference type="EMBL" id="APU12183.1"/>
    </source>
</evidence>
<proteinExistence type="predicted"/>
<name>A0AAC9L6B8_9PSEU</name>
<gene>
    <name evidence="2" type="ORF">UA74_00420</name>
</gene>
<feature type="transmembrane region" description="Helical" evidence="1">
    <location>
        <begin position="37"/>
        <end position="55"/>
    </location>
</feature>
<dbReference type="PANTHER" id="PTHR38441">
    <property type="entry name" value="INTEGRAL MEMBRANE PROTEIN-RELATED"/>
    <property type="match status" value="1"/>
</dbReference>
<keyword evidence="1" id="KW-1133">Transmembrane helix</keyword>
<dbReference type="RefSeq" id="WP_075737891.1">
    <property type="nucleotide sequence ID" value="NZ_CP016076.1"/>
</dbReference>
<feature type="transmembrane region" description="Helical" evidence="1">
    <location>
        <begin position="67"/>
        <end position="93"/>
    </location>
</feature>
<evidence type="ECO:0000313" key="3">
    <source>
        <dbReference type="Proteomes" id="UP000185511"/>
    </source>
</evidence>
<reference evidence="3" key="1">
    <citation type="submission" date="2016-06" db="EMBL/GenBank/DDBJ databases">
        <title>Complete genome sequence of Actinoalloteichus fjordicus DSM 46855 (=ADI127-17), type strain of the new species Actinoalloteichus fjordicus.</title>
        <authorList>
            <person name="Ruckert C."/>
            <person name="Nouioui I."/>
            <person name="Willmese J."/>
            <person name="van Wezel G."/>
            <person name="Klenk H.-P."/>
            <person name="Kalinowski J."/>
            <person name="Zotchev S.B."/>
        </authorList>
    </citation>
    <scope>NUCLEOTIDE SEQUENCE [LARGE SCALE GENOMIC DNA]</scope>
    <source>
        <strain evidence="3">ADI127-7</strain>
    </source>
</reference>
<accession>A0AAC9L6B8</accession>
<dbReference type="Proteomes" id="UP000185511">
    <property type="component" value="Chromosome"/>
</dbReference>
<dbReference type="AlphaFoldDB" id="A0AAC9L6B8"/>
<dbReference type="Pfam" id="PF04341">
    <property type="entry name" value="DUF485"/>
    <property type="match status" value="1"/>
</dbReference>
<dbReference type="InterPro" id="IPR007436">
    <property type="entry name" value="DUF485"/>
</dbReference>
<keyword evidence="1" id="KW-0812">Transmembrane</keyword>
<organism evidence="2 3">
    <name type="scientific">Actinoalloteichus fjordicus</name>
    <dbReference type="NCBI Taxonomy" id="1612552"/>
    <lineage>
        <taxon>Bacteria</taxon>
        <taxon>Bacillati</taxon>
        <taxon>Actinomycetota</taxon>
        <taxon>Actinomycetes</taxon>
        <taxon>Pseudonocardiales</taxon>
        <taxon>Pseudonocardiaceae</taxon>
        <taxon>Actinoalloteichus</taxon>
    </lineage>
</organism>
<keyword evidence="1" id="KW-0472">Membrane</keyword>